<dbReference type="PANTHER" id="PTHR47429">
    <property type="entry name" value="PROTEIN TWIN LOV 1"/>
    <property type="match status" value="1"/>
</dbReference>
<proteinExistence type="predicted"/>
<reference evidence="6" key="1">
    <citation type="submission" date="2020-11" db="EMBL/GenBank/DDBJ databases">
        <authorList>
            <consortium name="DOE Joint Genome Institute"/>
            <person name="Ahrendt S."/>
            <person name="Riley R."/>
            <person name="Andreopoulos W."/>
            <person name="LaButti K."/>
            <person name="Pangilinan J."/>
            <person name="Ruiz-duenas F.J."/>
            <person name="Barrasa J.M."/>
            <person name="Sanchez-Garcia M."/>
            <person name="Camarero S."/>
            <person name="Miyauchi S."/>
            <person name="Serrano A."/>
            <person name="Linde D."/>
            <person name="Babiker R."/>
            <person name="Drula E."/>
            <person name="Ayuso-Fernandez I."/>
            <person name="Pacheco R."/>
            <person name="Padilla G."/>
            <person name="Ferreira P."/>
            <person name="Barriuso J."/>
            <person name="Kellner H."/>
            <person name="Castanera R."/>
            <person name="Alfaro M."/>
            <person name="Ramirez L."/>
            <person name="Pisabarro A.G."/>
            <person name="Kuo A."/>
            <person name="Tritt A."/>
            <person name="Lipzen A."/>
            <person name="He G."/>
            <person name="Yan M."/>
            <person name="Ng V."/>
            <person name="Cullen D."/>
            <person name="Martin F."/>
            <person name="Rosso M.-N."/>
            <person name="Henrissat B."/>
            <person name="Hibbett D."/>
            <person name="Martinez A.T."/>
            <person name="Grigoriev I.V."/>
        </authorList>
    </citation>
    <scope>NUCLEOTIDE SEQUENCE</scope>
    <source>
        <strain evidence="6">AH 44721</strain>
    </source>
</reference>
<keyword evidence="3" id="KW-0157">Chromophore</keyword>
<feature type="compositionally biased region" description="Low complexity" evidence="4">
    <location>
        <begin position="894"/>
        <end position="920"/>
    </location>
</feature>
<dbReference type="PANTHER" id="PTHR47429:SF7">
    <property type="entry name" value="GATA-FACTOR"/>
    <property type="match status" value="1"/>
</dbReference>
<dbReference type="Pfam" id="PF13426">
    <property type="entry name" value="PAS_9"/>
    <property type="match status" value="2"/>
</dbReference>
<evidence type="ECO:0000256" key="2">
    <source>
        <dbReference type="ARBA" id="ARBA00022643"/>
    </source>
</evidence>
<dbReference type="SMART" id="SM00091">
    <property type="entry name" value="PAS"/>
    <property type="match status" value="3"/>
</dbReference>
<feature type="domain" description="PAS" evidence="5">
    <location>
        <begin position="158"/>
        <end position="192"/>
    </location>
</feature>
<dbReference type="OrthoDB" id="447251at2759"/>
<evidence type="ECO:0000256" key="4">
    <source>
        <dbReference type="SAM" id="MobiDB-lite"/>
    </source>
</evidence>
<dbReference type="CDD" id="cd00130">
    <property type="entry name" value="PAS"/>
    <property type="match status" value="2"/>
</dbReference>
<organism evidence="6 7">
    <name type="scientific">Gymnopilus junonius</name>
    <name type="common">Spectacular rustgill mushroom</name>
    <name type="synonym">Gymnopilus spectabilis subsp. junonius</name>
    <dbReference type="NCBI Taxonomy" id="109634"/>
    <lineage>
        <taxon>Eukaryota</taxon>
        <taxon>Fungi</taxon>
        <taxon>Dikarya</taxon>
        <taxon>Basidiomycota</taxon>
        <taxon>Agaricomycotina</taxon>
        <taxon>Agaricomycetes</taxon>
        <taxon>Agaricomycetidae</taxon>
        <taxon>Agaricales</taxon>
        <taxon>Agaricineae</taxon>
        <taxon>Hymenogastraceae</taxon>
        <taxon>Gymnopilus</taxon>
    </lineage>
</organism>
<gene>
    <name evidence="6" type="ORF">CPB84DRAFT_1773572</name>
</gene>
<comment type="caution">
    <text evidence="6">The sequence shown here is derived from an EMBL/GenBank/DDBJ whole genome shotgun (WGS) entry which is preliminary data.</text>
</comment>
<evidence type="ECO:0000313" key="7">
    <source>
        <dbReference type="Proteomes" id="UP000724874"/>
    </source>
</evidence>
<feature type="domain" description="PAS" evidence="5">
    <location>
        <begin position="375"/>
        <end position="438"/>
    </location>
</feature>
<dbReference type="Gene3D" id="3.30.450.20">
    <property type="entry name" value="PAS domain"/>
    <property type="match status" value="3"/>
</dbReference>
<evidence type="ECO:0000256" key="1">
    <source>
        <dbReference type="ARBA" id="ARBA00022630"/>
    </source>
</evidence>
<dbReference type="AlphaFoldDB" id="A0A9P5NRA6"/>
<feature type="region of interest" description="Disordered" evidence="4">
    <location>
        <begin position="61"/>
        <end position="101"/>
    </location>
</feature>
<keyword evidence="2" id="KW-0288">FMN</keyword>
<evidence type="ECO:0000256" key="3">
    <source>
        <dbReference type="ARBA" id="ARBA00022991"/>
    </source>
</evidence>
<dbReference type="PROSITE" id="PS50112">
    <property type="entry name" value="PAS"/>
    <property type="match status" value="2"/>
</dbReference>
<dbReference type="EMBL" id="JADNYJ010000028">
    <property type="protein sequence ID" value="KAF8903863.1"/>
    <property type="molecule type" value="Genomic_DNA"/>
</dbReference>
<feature type="compositionally biased region" description="Low complexity" evidence="4">
    <location>
        <begin position="844"/>
        <end position="862"/>
    </location>
</feature>
<evidence type="ECO:0000259" key="5">
    <source>
        <dbReference type="PROSITE" id="PS50112"/>
    </source>
</evidence>
<dbReference type="NCBIfam" id="TIGR00229">
    <property type="entry name" value="sensory_box"/>
    <property type="match status" value="2"/>
</dbReference>
<evidence type="ECO:0000313" key="6">
    <source>
        <dbReference type="EMBL" id="KAF8903863.1"/>
    </source>
</evidence>
<dbReference type="Proteomes" id="UP000724874">
    <property type="component" value="Unassembled WGS sequence"/>
</dbReference>
<feature type="region of interest" description="Disordered" evidence="4">
    <location>
        <begin position="531"/>
        <end position="561"/>
    </location>
</feature>
<feature type="compositionally biased region" description="Pro residues" evidence="4">
    <location>
        <begin position="79"/>
        <end position="97"/>
    </location>
</feature>
<keyword evidence="1" id="KW-0285">Flavoprotein</keyword>
<dbReference type="GO" id="GO:0005634">
    <property type="term" value="C:nucleus"/>
    <property type="evidence" value="ECO:0007669"/>
    <property type="project" value="TreeGrafter"/>
</dbReference>
<dbReference type="InterPro" id="IPR000014">
    <property type="entry name" value="PAS"/>
</dbReference>
<dbReference type="InterPro" id="IPR013767">
    <property type="entry name" value="PAS_fold"/>
</dbReference>
<dbReference type="GO" id="GO:0006355">
    <property type="term" value="P:regulation of DNA-templated transcription"/>
    <property type="evidence" value="ECO:0007669"/>
    <property type="project" value="InterPro"/>
</dbReference>
<sequence length="1028" mass="112248">MDDHQRPQQQALQLHIPEFVYSSIPTLVPGGGAEVIPFANQDWFVHNGFTPTLTQYPYAEQDEQPPQHQSDAAPFDYSPNPPFPFPTHSPPPPPPTKSTPDLSIFLADPSNRALPAPSTFGLPVYSASGFDLLSVLARVANRPNPRIELGPVDLTCSFVVVDTRRYDHPIVYCSPTFCTLTGYQEQEVIGQNCRFLQAPGGLVARGEFRRHTSHEAVAHMRKSLLADKECQTTILNYKKNGDAFYNLVTIIPVPGGLMGEDSEIVYQVGFQVSLNEQPNAILQKHKDGSYAVNYGSPPLNRIVQSHSLPLSIRDRKSNALPPVVMSKDLKRILGSTSFLRSFPIPTPGPIPTTNASSAEDALVAGGNNHLLHLFLLEANPDFYHVVSLKGNFLYVAPSVRRVLGYEAEEMMGTSISDYAHPEDVVPLMRELKESSATGVASAAAAVASASSSSGGEASAAAAAALPPGPRPVDLLFRAKTKMGRYVWVSCRGRLHMEPGKGRKAIVLVGRAREMMNLKWEDVNQAGGMAKALRVHRPSEPSQSSEKKQQQQQPPPPQSEWVQVEQQAWGMLGGSDQENSTFMSVSQGMEDVLGWTSDDLLGMSVMDVVSDESARNVLAEFIYAMRTFQRHRHFLRRSSSSGSGSAVRLDDARWKKVRCKLRKKDGTSAQVWFVLYRADPDGCGDDEVSGDQSRGVGMAISPAHLVYQIRLVDAETLPCGSASAMLPLSAGSSPATSSSSLNAALTLHSSTLSATSFPQQPSPSTSSATSWPSLDIFDELAVERGSSWQYEREQLRIANMKMMDELAAYEAGGLQAGSRESEDDEEDVESPRAADEQRRRPSSPLPLQQSGSSDGYEPPSSSSFGDVLRPHVQQQQPLFSTQRLVSQQPSCPLPSLQPLVPLPQHHQLDDSLPPLSLSRPPYLHQPQPQLSLQNVTQGLHAGASSMEPAPPPLTKTTMTIASAQHQPRTVFSRLSFLPDPGRYDREWNGTAPLPLPMSSGLSQNPYAFQNYTAPGRMSSFKRPWNAIDS</sequence>
<feature type="region of interest" description="Disordered" evidence="4">
    <location>
        <begin position="894"/>
        <end position="926"/>
    </location>
</feature>
<keyword evidence="7" id="KW-1185">Reference proteome</keyword>
<dbReference type="Pfam" id="PF00989">
    <property type="entry name" value="PAS"/>
    <property type="match status" value="1"/>
</dbReference>
<dbReference type="InterPro" id="IPR035965">
    <property type="entry name" value="PAS-like_dom_sf"/>
</dbReference>
<feature type="compositionally biased region" description="Basic and acidic residues" evidence="4">
    <location>
        <begin position="828"/>
        <end position="838"/>
    </location>
</feature>
<protein>
    <recommendedName>
        <fullName evidence="5">PAS domain-containing protein</fullName>
    </recommendedName>
</protein>
<name>A0A9P5NRA6_GYMJU</name>
<accession>A0A9P5NRA6</accession>
<dbReference type="SUPFAM" id="SSF55785">
    <property type="entry name" value="PYP-like sensor domain (PAS domain)"/>
    <property type="match status" value="3"/>
</dbReference>
<feature type="region of interest" description="Disordered" evidence="4">
    <location>
        <begin position="812"/>
        <end position="866"/>
    </location>
</feature>